<dbReference type="InterPro" id="IPR044126">
    <property type="entry name" value="S1_IF2_alpha"/>
</dbReference>
<dbReference type="EMBL" id="CP003530">
    <property type="protein sequence ID" value="AFN84062.1"/>
    <property type="molecule type" value="Genomic_DNA"/>
</dbReference>
<protein>
    <submittedName>
        <fullName evidence="5">Translation initiation factor 2 subunit alpha</fullName>
    </submittedName>
</protein>
<name>I7AUA3_ENCRO</name>
<evidence type="ECO:0000259" key="4">
    <source>
        <dbReference type="PROSITE" id="PS50126"/>
    </source>
</evidence>
<dbReference type="GeneID" id="20564679"/>
<evidence type="ECO:0000256" key="1">
    <source>
        <dbReference type="ARBA" id="ARBA00007223"/>
    </source>
</evidence>
<keyword evidence="6" id="KW-1185">Reference proteome</keyword>
<dbReference type="PROSITE" id="PS50126">
    <property type="entry name" value="S1"/>
    <property type="match status" value="1"/>
</dbReference>
<dbReference type="GO" id="GO:0043022">
    <property type="term" value="F:ribosome binding"/>
    <property type="evidence" value="ECO:0007669"/>
    <property type="project" value="TreeGrafter"/>
</dbReference>
<dbReference type="HOGENOM" id="CLU_033458_0_2_1"/>
<dbReference type="InterPro" id="IPR024055">
    <property type="entry name" value="TIF2_asu_C"/>
</dbReference>
<accession>I7AUA3</accession>
<dbReference type="InterPro" id="IPR012340">
    <property type="entry name" value="NA-bd_OB-fold"/>
</dbReference>
<dbReference type="GO" id="GO:0003743">
    <property type="term" value="F:translation initiation factor activity"/>
    <property type="evidence" value="ECO:0007669"/>
    <property type="project" value="UniProtKB-KW"/>
</dbReference>
<dbReference type="SUPFAM" id="SSF110993">
    <property type="entry name" value="eIF-2-alpha, C-terminal domain"/>
    <property type="match status" value="1"/>
</dbReference>
<feature type="domain" description="S1 motif" evidence="4">
    <location>
        <begin position="17"/>
        <end position="88"/>
    </location>
</feature>
<evidence type="ECO:0000313" key="5">
    <source>
        <dbReference type="EMBL" id="AFN84062.1"/>
    </source>
</evidence>
<dbReference type="Pfam" id="PF00575">
    <property type="entry name" value="S1"/>
    <property type="match status" value="1"/>
</dbReference>
<dbReference type="Gene3D" id="1.10.150.190">
    <property type="entry name" value="Translation initiation factor 2, subunit 1, domain 2"/>
    <property type="match status" value="1"/>
</dbReference>
<evidence type="ECO:0000313" key="6">
    <source>
        <dbReference type="Proteomes" id="UP000010094"/>
    </source>
</evidence>
<dbReference type="CDD" id="cd04452">
    <property type="entry name" value="S1_IF2_alpha"/>
    <property type="match status" value="1"/>
</dbReference>
<dbReference type="GO" id="GO:0003723">
    <property type="term" value="F:RNA binding"/>
    <property type="evidence" value="ECO:0007669"/>
    <property type="project" value="InterPro"/>
</dbReference>
<dbReference type="PANTHER" id="PTHR10602">
    <property type="entry name" value="EUKARYOTIC TRANSLATION INITIATION FACTOR 2 SUBUNIT 1"/>
    <property type="match status" value="1"/>
</dbReference>
<dbReference type="SUPFAM" id="SSF116742">
    <property type="entry name" value="eIF2alpha middle domain-like"/>
    <property type="match status" value="1"/>
</dbReference>
<reference evidence="5 6" key="1">
    <citation type="journal article" date="2012" name="Proc. Natl. Acad. Sci. U.S.A.">
        <title>Gain and loss of multiple functionally related, horizontally transferred genes in the reduced genomes of two microsporidian parasites.</title>
        <authorList>
            <person name="Pombert J.-F."/>
            <person name="Selman M."/>
            <person name="Burki F."/>
            <person name="Bardell F.T."/>
            <person name="Farinelli L."/>
            <person name="Solter L.F."/>
            <person name="Whitman D.W."/>
            <person name="Weiss L.M."/>
            <person name="Corradi N."/>
            <person name="Keeling P.J."/>
        </authorList>
    </citation>
    <scope>NUCLEOTIDE SEQUENCE [LARGE SCALE GENOMIC DNA]</scope>
    <source>
        <strain evidence="5 6">SJ-2008</strain>
    </source>
</reference>
<dbReference type="FunFam" id="2.40.50.140:FF:000015">
    <property type="entry name" value="Eukaryotic translation initiation factor 2 subunit alpha"/>
    <property type="match status" value="1"/>
</dbReference>
<dbReference type="Gene3D" id="2.40.50.140">
    <property type="entry name" value="Nucleic acid-binding proteins"/>
    <property type="match status" value="1"/>
</dbReference>
<dbReference type="Gene3D" id="3.30.70.1130">
    <property type="entry name" value="EIF_2_alpha"/>
    <property type="match status" value="1"/>
</dbReference>
<dbReference type="VEuPathDB" id="MicrosporidiaDB:EROM_110800"/>
<dbReference type="Pfam" id="PF07541">
    <property type="entry name" value="EIF_2_alpha"/>
    <property type="match status" value="1"/>
</dbReference>
<dbReference type="Proteomes" id="UP000010094">
    <property type="component" value="Chromosome XI"/>
</dbReference>
<evidence type="ECO:0000256" key="3">
    <source>
        <dbReference type="ARBA" id="ARBA00022917"/>
    </source>
</evidence>
<keyword evidence="2 5" id="KW-0396">Initiation factor</keyword>
<dbReference type="InterPro" id="IPR011488">
    <property type="entry name" value="TIF_2_asu"/>
</dbReference>
<dbReference type="InterPro" id="IPR003029">
    <property type="entry name" value="S1_domain"/>
</dbReference>
<dbReference type="AlphaFoldDB" id="I7AUA3"/>
<gene>
    <name evidence="5" type="ordered locus">EROM_110800</name>
</gene>
<dbReference type="KEGG" id="ero:EROM_110800"/>
<dbReference type="InterPro" id="IPR024054">
    <property type="entry name" value="TIF2_asu_middle_sf"/>
</dbReference>
<dbReference type="PANTHER" id="PTHR10602:SF0">
    <property type="entry name" value="EUKARYOTIC TRANSLATION INITIATION FACTOR 2 SUBUNIT 1"/>
    <property type="match status" value="1"/>
</dbReference>
<dbReference type="SMART" id="SM00316">
    <property type="entry name" value="S1"/>
    <property type="match status" value="1"/>
</dbReference>
<proteinExistence type="inferred from homology"/>
<organism evidence="5 6">
    <name type="scientific">Encephalitozoon romaleae (strain SJ-2008)</name>
    <name type="common">Microsporidian parasite</name>
    <dbReference type="NCBI Taxonomy" id="1178016"/>
    <lineage>
        <taxon>Eukaryota</taxon>
        <taxon>Fungi</taxon>
        <taxon>Fungi incertae sedis</taxon>
        <taxon>Microsporidia</taxon>
        <taxon>Unikaryonidae</taxon>
        <taxon>Encephalitozoon</taxon>
    </lineage>
</organism>
<dbReference type="RefSeq" id="XP_009265559.1">
    <property type="nucleotide sequence ID" value="XM_009267284.1"/>
</dbReference>
<dbReference type="OrthoDB" id="1685042at2759"/>
<sequence>MMKYECRLHFRKYPKEGEIVMGRVVSIGGDGLTLNLLEYGDLEGLVLLGELSKRRVKNIQQVTKVGNIEICNVLKVDEEKGYIDLSMSKVTENEKVECKETSAKNKLAYHIMFKAAKRLKMEVSDLYKKMGYDKEEEFGSLYYFFARVKDNGDIMDDDDIGLTIKNLIKEQFQASTYKVRADIDVICSSKGGINSIKKVFAEALGLDPRLEFYLIKTPTYSVTRVSSNKDKAYEVVREACNVLISNIQKEGGTATVISQPKLYGEKSRYNLLNFEENEVSSSE</sequence>
<evidence type="ECO:0000256" key="2">
    <source>
        <dbReference type="ARBA" id="ARBA00022540"/>
    </source>
</evidence>
<comment type="similarity">
    <text evidence="1">Belongs to the eIF-2-alpha family.</text>
</comment>
<dbReference type="SUPFAM" id="SSF50249">
    <property type="entry name" value="Nucleic acid-binding proteins"/>
    <property type="match status" value="1"/>
</dbReference>
<keyword evidence="3" id="KW-0648">Protein biosynthesis</keyword>